<feature type="region of interest" description="Disordered" evidence="13">
    <location>
        <begin position="871"/>
        <end position="906"/>
    </location>
</feature>
<dbReference type="Gene3D" id="1.10.287.950">
    <property type="entry name" value="Methyl-accepting chemotaxis protein"/>
    <property type="match status" value="1"/>
</dbReference>
<dbReference type="InterPro" id="IPR051310">
    <property type="entry name" value="MCP_chemotaxis"/>
</dbReference>
<dbReference type="SMART" id="SM00304">
    <property type="entry name" value="HAMP"/>
    <property type="match status" value="2"/>
</dbReference>
<dbReference type="InterPro" id="IPR004089">
    <property type="entry name" value="MCPsignal_dom"/>
</dbReference>
<name>A0A7U6JIM9_9GAMM</name>
<dbReference type="Pfam" id="PF08447">
    <property type="entry name" value="PAS_3"/>
    <property type="match status" value="1"/>
</dbReference>
<dbReference type="PRINTS" id="PR00260">
    <property type="entry name" value="CHEMTRNSDUCR"/>
</dbReference>
<dbReference type="KEGG" id="tbn:TBH_C2125"/>
<evidence type="ECO:0000259" key="16">
    <source>
        <dbReference type="PROSITE" id="PS50885"/>
    </source>
</evidence>
<dbReference type="PANTHER" id="PTHR43531:SF14">
    <property type="entry name" value="METHYL-ACCEPTING CHEMOTAXIS PROTEIN I-RELATED"/>
    <property type="match status" value="1"/>
</dbReference>
<evidence type="ECO:0000259" key="14">
    <source>
        <dbReference type="PROSITE" id="PS50111"/>
    </source>
</evidence>
<feature type="coiled-coil region" evidence="12">
    <location>
        <begin position="687"/>
        <end position="714"/>
    </location>
</feature>
<evidence type="ECO:0000256" key="13">
    <source>
        <dbReference type="SAM" id="MobiDB-lite"/>
    </source>
</evidence>
<feature type="domain" description="HAMP" evidence="16">
    <location>
        <begin position="208"/>
        <end position="260"/>
    </location>
</feature>
<evidence type="ECO:0000256" key="1">
    <source>
        <dbReference type="ARBA" id="ARBA00004429"/>
    </source>
</evidence>
<dbReference type="InterPro" id="IPR035965">
    <property type="entry name" value="PAS-like_dom_sf"/>
</dbReference>
<dbReference type="PROSITE" id="PS50112">
    <property type="entry name" value="PAS"/>
    <property type="match status" value="1"/>
</dbReference>
<evidence type="ECO:0000256" key="5">
    <source>
        <dbReference type="ARBA" id="ARBA00022519"/>
    </source>
</evidence>
<dbReference type="PANTHER" id="PTHR43531">
    <property type="entry name" value="PROTEIN ICFG"/>
    <property type="match status" value="1"/>
</dbReference>
<dbReference type="Pfam" id="PF18947">
    <property type="entry name" value="HAMP_2"/>
    <property type="match status" value="1"/>
</dbReference>
<dbReference type="InterPro" id="IPR013655">
    <property type="entry name" value="PAS_fold_3"/>
</dbReference>
<evidence type="ECO:0000313" key="18">
    <source>
        <dbReference type="Proteomes" id="UP000031631"/>
    </source>
</evidence>
<evidence type="ECO:0000256" key="12">
    <source>
        <dbReference type="SAM" id="Coils"/>
    </source>
</evidence>
<accession>A0A7U6JIM9</accession>
<keyword evidence="3" id="KW-0488">Methylation</keyword>
<dbReference type="GO" id="GO:0007165">
    <property type="term" value="P:signal transduction"/>
    <property type="evidence" value="ECO:0007669"/>
    <property type="project" value="UniProtKB-KW"/>
</dbReference>
<keyword evidence="5" id="KW-0997">Cell inner membrane</keyword>
<dbReference type="FunFam" id="3.30.450.20:FF:000075">
    <property type="entry name" value="Methyl-accepting chemotaxis protein"/>
    <property type="match status" value="1"/>
</dbReference>
<dbReference type="FunFam" id="3.30.450.20:FF:000046">
    <property type="entry name" value="Aerotaxis sensor receptor"/>
    <property type="match status" value="1"/>
</dbReference>
<dbReference type="SMART" id="SM00283">
    <property type="entry name" value="MA"/>
    <property type="match status" value="1"/>
</dbReference>
<dbReference type="CDD" id="cd11386">
    <property type="entry name" value="MCP_signal"/>
    <property type="match status" value="1"/>
</dbReference>
<dbReference type="EMBL" id="AP012273">
    <property type="protein sequence ID" value="BAO45037.1"/>
    <property type="molecule type" value="Genomic_DNA"/>
</dbReference>
<dbReference type="GO" id="GO:0052131">
    <property type="term" value="P:positive aerotaxis"/>
    <property type="evidence" value="ECO:0007669"/>
    <property type="project" value="UniProtKB-ARBA"/>
</dbReference>
<dbReference type="Gene3D" id="1.20.120.30">
    <property type="entry name" value="Aspartate receptor, ligand-binding domain"/>
    <property type="match status" value="1"/>
</dbReference>
<evidence type="ECO:0000256" key="2">
    <source>
        <dbReference type="ARBA" id="ARBA00022475"/>
    </source>
</evidence>
<dbReference type="RefSeq" id="WP_082030722.1">
    <property type="nucleotide sequence ID" value="NZ_AP012273.1"/>
</dbReference>
<evidence type="ECO:0000256" key="8">
    <source>
        <dbReference type="ARBA" id="ARBA00023136"/>
    </source>
</evidence>
<comment type="subcellular location">
    <subcellularLocation>
        <location evidence="1">Cell inner membrane</location>
        <topology evidence="1">Multi-pass membrane protein</topology>
    </subcellularLocation>
</comment>
<keyword evidence="12" id="KW-0175">Coiled coil</keyword>
<evidence type="ECO:0000256" key="3">
    <source>
        <dbReference type="ARBA" id="ARBA00022481"/>
    </source>
</evidence>
<dbReference type="PROSITE" id="PS50111">
    <property type="entry name" value="CHEMOTAXIS_TRANSDUC_2"/>
    <property type="match status" value="1"/>
</dbReference>
<keyword evidence="2" id="KW-1003">Cell membrane</keyword>
<dbReference type="OrthoDB" id="9765776at2"/>
<dbReference type="Pfam" id="PF13188">
    <property type="entry name" value="PAS_8"/>
    <property type="match status" value="1"/>
</dbReference>
<feature type="domain" description="HAMP" evidence="16">
    <location>
        <begin position="430"/>
        <end position="482"/>
    </location>
</feature>
<dbReference type="CDD" id="cd00130">
    <property type="entry name" value="PAS"/>
    <property type="match status" value="1"/>
</dbReference>
<dbReference type="InterPro" id="IPR001610">
    <property type="entry name" value="PAC"/>
</dbReference>
<sequence>MKINEPVTDNEIVMKDGQFIVSTTDQKGIIKSINRDFIEISGFTSEELIGRSHNLVRHPDMPPEAFEDLWRTIKADKPWIGIVKNRCKNGDFYWVKANVTPMRDHGRITGYMSVRTKPSRQEIEQADALYKKVRAGEASLQPSRFKRVMRYLGNLGMSRYLTLLQVASVPAMAGIAWLAHQGADLPTLAMVIGGTAVIFSFAIHLLKRYAQHPINQAITAMQQIANGEYFDWVEPHRDDELGRLLQNIQSAQIRLGYEVNEIRQQANSLSRVQEALGSVNANVMIADQDLNIIYLNEAVKEMMRNAEEDIRKELPDFDSSQLMGANVDVFHKNPAHQRGMMERLQESFTTEFELGGRSLRLTANPIINEQGERLGTVVEWLDRTNEVAVEREIQSIVDNALMGNLTERVSLVGKEGFFRNLSRGVNDLMQILEQVIDDTASVLGALARGELNKTIDRDYEGSFARLKDDVNATIGNLTRVIGSIRNSADAVENASQEIAEGNMDLARRTEMQASNLEETASSMEEITSTVRQNADNSGKASELASVTLDQAVNGGTVVKNTITAMEKITDSSKKIAAIISVIDDIAFQTNLLALNAAVEAARAGEQGRGFAVVATEVRNLAQRSATAAKEIKDLIEDSVNKVEEGSSLVDKSGKTLDEIVTSVKKVNDFIAEIAAASSEQYAGIDQVNQAVSQMDEVTQQNAALVEEAAQTSQMMDEQARELGELISFFRTDGSSNSNWDQVERRSADRPWSDTSQRSELDFATARTKHKLWKTRLRAFLDGEESMHEEEAVSHHACDLGKWLHTTGLREHGDLPKMRELEKIHAEMHTLIKQVIQAKHAGDLAKAEAVFARVENYSDQIVALLEQLERETGTGATHTAPPAPAKTDTHARPKLQAVGADDVWDEF</sequence>
<evidence type="ECO:0000256" key="9">
    <source>
        <dbReference type="ARBA" id="ARBA00023224"/>
    </source>
</evidence>
<dbReference type="Pfam" id="PF00015">
    <property type="entry name" value="MCPsignal"/>
    <property type="match status" value="1"/>
</dbReference>
<keyword evidence="6" id="KW-0812">Transmembrane</keyword>
<dbReference type="Proteomes" id="UP000031631">
    <property type="component" value="Chromosome"/>
</dbReference>
<evidence type="ECO:0000259" key="15">
    <source>
        <dbReference type="PROSITE" id="PS50112"/>
    </source>
</evidence>
<dbReference type="Gene3D" id="6.10.340.10">
    <property type="match status" value="1"/>
</dbReference>
<dbReference type="SMART" id="SM00086">
    <property type="entry name" value="PAC"/>
    <property type="match status" value="1"/>
</dbReference>
<dbReference type="Gene3D" id="3.30.450.20">
    <property type="entry name" value="PAS domain"/>
    <property type="match status" value="2"/>
</dbReference>
<evidence type="ECO:0000256" key="4">
    <source>
        <dbReference type="ARBA" id="ARBA00022500"/>
    </source>
</evidence>
<gene>
    <name evidence="17" type="ORF">TBH_C2125</name>
</gene>
<keyword evidence="9 11" id="KW-0807">Transducer</keyword>
<dbReference type="AlphaFoldDB" id="A0A7U6JIM9"/>
<keyword evidence="4" id="KW-0145">Chemotaxis</keyword>
<feature type="domain" description="Methyl-accepting transducer" evidence="14">
    <location>
        <begin position="487"/>
        <end position="716"/>
    </location>
</feature>
<keyword evidence="7" id="KW-1133">Transmembrane helix</keyword>
<comment type="similarity">
    <text evidence="10">Belongs to the methyl-accepting chemotaxis (MCP) protein family.</text>
</comment>
<dbReference type="InterPro" id="IPR000014">
    <property type="entry name" value="PAS"/>
</dbReference>
<dbReference type="SUPFAM" id="SSF58104">
    <property type="entry name" value="Methyl-accepting chemotaxis protein (MCP) signaling domain"/>
    <property type="match status" value="1"/>
</dbReference>
<dbReference type="GO" id="GO:0004888">
    <property type="term" value="F:transmembrane signaling receptor activity"/>
    <property type="evidence" value="ECO:0007669"/>
    <property type="project" value="InterPro"/>
</dbReference>
<evidence type="ECO:0000313" key="17">
    <source>
        <dbReference type="EMBL" id="BAO45037.1"/>
    </source>
</evidence>
<evidence type="ECO:0000256" key="11">
    <source>
        <dbReference type="PROSITE-ProRule" id="PRU00284"/>
    </source>
</evidence>
<dbReference type="InterPro" id="IPR004090">
    <property type="entry name" value="Chemotax_Me-accpt_rcpt"/>
</dbReference>
<evidence type="ECO:0000256" key="6">
    <source>
        <dbReference type="ARBA" id="ARBA00022692"/>
    </source>
</evidence>
<feature type="domain" description="PAS" evidence="15">
    <location>
        <begin position="25"/>
        <end position="76"/>
    </location>
</feature>
<proteinExistence type="inferred from homology"/>
<dbReference type="FunFam" id="1.10.287.950:FF:000001">
    <property type="entry name" value="Methyl-accepting chemotaxis sensory transducer"/>
    <property type="match status" value="1"/>
</dbReference>
<dbReference type="PROSITE" id="PS50885">
    <property type="entry name" value="HAMP"/>
    <property type="match status" value="2"/>
</dbReference>
<dbReference type="Pfam" id="PF13682">
    <property type="entry name" value="CZB"/>
    <property type="match status" value="1"/>
</dbReference>
<dbReference type="InterPro" id="IPR003660">
    <property type="entry name" value="HAMP_dom"/>
</dbReference>
<evidence type="ECO:0000256" key="7">
    <source>
        <dbReference type="ARBA" id="ARBA00022989"/>
    </source>
</evidence>
<dbReference type="SUPFAM" id="SSF158472">
    <property type="entry name" value="HAMP domain-like"/>
    <property type="match status" value="1"/>
</dbReference>
<reference evidence="17 18" key="1">
    <citation type="journal article" date="2014" name="PLoS ONE">
        <title>Physiological and genomic features of a novel sulfur-oxidizing gammaproteobacterium belonging to a previously uncultivated symbiotic lineage isolated from a hydrothermal vent.</title>
        <authorList>
            <person name="Nunoura T."/>
            <person name="Takaki Y."/>
            <person name="Kazama H."/>
            <person name="Kakuta J."/>
            <person name="Shimamura S."/>
            <person name="Makita H."/>
            <person name="Hirai M."/>
            <person name="Miyazaki M."/>
            <person name="Takai K."/>
        </authorList>
    </citation>
    <scope>NUCLEOTIDE SEQUENCE [LARGE SCALE GENOMIC DNA]</scope>
    <source>
        <strain evidence="17 18">Hiromi1</strain>
    </source>
</reference>
<dbReference type="GO" id="GO:0005886">
    <property type="term" value="C:plasma membrane"/>
    <property type="evidence" value="ECO:0007669"/>
    <property type="project" value="UniProtKB-SubCell"/>
</dbReference>
<dbReference type="Pfam" id="PF00672">
    <property type="entry name" value="HAMP"/>
    <property type="match status" value="1"/>
</dbReference>
<dbReference type="SMART" id="SM00091">
    <property type="entry name" value="PAS"/>
    <property type="match status" value="2"/>
</dbReference>
<keyword evidence="18" id="KW-1185">Reference proteome</keyword>
<organism evidence="17 18">
    <name type="scientific">Thiolapillus brandeum</name>
    <dbReference type="NCBI Taxonomy" id="1076588"/>
    <lineage>
        <taxon>Bacteria</taxon>
        <taxon>Pseudomonadati</taxon>
        <taxon>Pseudomonadota</taxon>
        <taxon>Gammaproteobacteria</taxon>
        <taxon>Chromatiales</taxon>
        <taxon>Sedimenticolaceae</taxon>
        <taxon>Thiolapillus</taxon>
    </lineage>
</organism>
<protein>
    <submittedName>
        <fullName evidence="17">Methyl-accepting chemotaxis protein</fullName>
    </submittedName>
</protein>
<evidence type="ECO:0000256" key="10">
    <source>
        <dbReference type="ARBA" id="ARBA00029447"/>
    </source>
</evidence>
<dbReference type="SUPFAM" id="SSF55785">
    <property type="entry name" value="PYP-like sensor domain (PAS domain)"/>
    <property type="match status" value="1"/>
</dbReference>
<dbReference type="InterPro" id="IPR025991">
    <property type="entry name" value="Chemoreceptor_zinc-bind_dom"/>
</dbReference>
<keyword evidence="8" id="KW-0472">Membrane</keyword>
<dbReference type="NCBIfam" id="TIGR00229">
    <property type="entry name" value="sensory_box"/>
    <property type="match status" value="1"/>
</dbReference>